<proteinExistence type="predicted"/>
<evidence type="ECO:0000259" key="2">
    <source>
        <dbReference type="PROSITE" id="PS50943"/>
    </source>
</evidence>
<dbReference type="CDD" id="cd00093">
    <property type="entry name" value="HTH_XRE"/>
    <property type="match status" value="1"/>
</dbReference>
<dbReference type="InterPro" id="IPR001387">
    <property type="entry name" value="Cro/C1-type_HTH"/>
</dbReference>
<dbReference type="EMBL" id="QJKH01000001">
    <property type="protein sequence ID" value="PXX81592.1"/>
    <property type="molecule type" value="Genomic_DNA"/>
</dbReference>
<accession>A0A318KYD7</accession>
<dbReference type="SMART" id="SM00530">
    <property type="entry name" value="HTH_XRE"/>
    <property type="match status" value="1"/>
</dbReference>
<dbReference type="SUPFAM" id="SSF47413">
    <property type="entry name" value="lambda repressor-like DNA-binding domains"/>
    <property type="match status" value="1"/>
</dbReference>
<dbReference type="GO" id="GO:0003677">
    <property type="term" value="F:DNA binding"/>
    <property type="evidence" value="ECO:0007669"/>
    <property type="project" value="UniProtKB-KW"/>
</dbReference>
<dbReference type="OrthoDB" id="9813152at2"/>
<evidence type="ECO:0000256" key="1">
    <source>
        <dbReference type="ARBA" id="ARBA00023125"/>
    </source>
</evidence>
<gene>
    <name evidence="3" type="ORF">DES51_101202</name>
</gene>
<dbReference type="AlphaFoldDB" id="A0A318KYD7"/>
<keyword evidence="1" id="KW-0238">DNA-binding</keyword>
<comment type="caution">
    <text evidence="3">The sequence shown here is derived from an EMBL/GenBank/DDBJ whole genome shotgun (WGS) entry which is preliminary data.</text>
</comment>
<keyword evidence="4" id="KW-1185">Reference proteome</keyword>
<reference evidence="3 4" key="1">
    <citation type="submission" date="2018-05" db="EMBL/GenBank/DDBJ databases">
        <title>Genomic Encyclopedia of Type Strains, Phase IV (KMG-IV): sequencing the most valuable type-strain genomes for metagenomic binning, comparative biology and taxonomic classification.</title>
        <authorList>
            <person name="Goeker M."/>
        </authorList>
    </citation>
    <scope>NUCLEOTIDE SEQUENCE [LARGE SCALE GENOMIC DNA]</scope>
    <source>
        <strain evidence="3 4">JC118</strain>
    </source>
</reference>
<dbReference type="Proteomes" id="UP000247612">
    <property type="component" value="Unassembled WGS sequence"/>
</dbReference>
<sequence length="69" mass="7841">MQADKWFSNLKRIRKDAHLTQEELAKCVGVRRETISQLEAGKGNPSLLTVLKIAEFLETPVDELFKLAD</sequence>
<feature type="domain" description="HTH cro/C1-type" evidence="2">
    <location>
        <begin position="10"/>
        <end position="64"/>
    </location>
</feature>
<dbReference type="PANTHER" id="PTHR46558">
    <property type="entry name" value="TRACRIPTIONAL REGULATORY PROTEIN-RELATED-RELATED"/>
    <property type="match status" value="1"/>
</dbReference>
<protein>
    <submittedName>
        <fullName evidence="3">Putative transcriptional regulator</fullName>
    </submittedName>
</protein>
<dbReference type="PROSITE" id="PS50943">
    <property type="entry name" value="HTH_CROC1"/>
    <property type="match status" value="1"/>
</dbReference>
<dbReference type="PANTHER" id="PTHR46558:SF11">
    <property type="entry name" value="HTH-TYPE TRANSCRIPTIONAL REGULATOR XRE"/>
    <property type="match status" value="1"/>
</dbReference>
<dbReference type="InterPro" id="IPR010982">
    <property type="entry name" value="Lambda_DNA-bd_dom_sf"/>
</dbReference>
<name>A0A318KYD7_9FIRM</name>
<dbReference type="STRING" id="1034346.GCA_000313565_00199"/>
<organism evidence="3 4">
    <name type="scientific">Dielma fastidiosa</name>
    <dbReference type="NCBI Taxonomy" id="1034346"/>
    <lineage>
        <taxon>Bacteria</taxon>
        <taxon>Bacillati</taxon>
        <taxon>Bacillota</taxon>
        <taxon>Erysipelotrichia</taxon>
        <taxon>Erysipelotrichales</taxon>
        <taxon>Erysipelotrichaceae</taxon>
        <taxon>Dielma</taxon>
    </lineage>
</organism>
<evidence type="ECO:0000313" key="4">
    <source>
        <dbReference type="Proteomes" id="UP000247612"/>
    </source>
</evidence>
<dbReference type="RefSeq" id="WP_022936506.1">
    <property type="nucleotide sequence ID" value="NZ_CABKRQ010000001.1"/>
</dbReference>
<dbReference type="Pfam" id="PF01381">
    <property type="entry name" value="HTH_3"/>
    <property type="match status" value="1"/>
</dbReference>
<dbReference type="Gene3D" id="1.10.260.40">
    <property type="entry name" value="lambda repressor-like DNA-binding domains"/>
    <property type="match status" value="1"/>
</dbReference>
<evidence type="ECO:0000313" key="3">
    <source>
        <dbReference type="EMBL" id="PXX81592.1"/>
    </source>
</evidence>